<feature type="region of interest" description="Disordered" evidence="1">
    <location>
        <begin position="114"/>
        <end position="147"/>
    </location>
</feature>
<evidence type="ECO:0000256" key="1">
    <source>
        <dbReference type="SAM" id="MobiDB-lite"/>
    </source>
</evidence>
<dbReference type="OrthoDB" id="10430801at2759"/>
<evidence type="ECO:0000313" key="3">
    <source>
        <dbReference type="Proteomes" id="UP000714618"/>
    </source>
</evidence>
<dbReference type="Proteomes" id="UP000714618">
    <property type="component" value="Unassembled WGS sequence"/>
</dbReference>
<organism evidence="2 3">
    <name type="scientific">Aureobasidium mustum</name>
    <dbReference type="NCBI Taxonomy" id="2773714"/>
    <lineage>
        <taxon>Eukaryota</taxon>
        <taxon>Fungi</taxon>
        <taxon>Dikarya</taxon>
        <taxon>Ascomycota</taxon>
        <taxon>Pezizomycotina</taxon>
        <taxon>Dothideomycetes</taxon>
        <taxon>Dothideomycetidae</taxon>
        <taxon>Dothideales</taxon>
        <taxon>Saccotheciaceae</taxon>
        <taxon>Aureobasidium</taxon>
    </lineage>
</organism>
<reference evidence="2" key="1">
    <citation type="submission" date="2020-06" db="EMBL/GenBank/DDBJ databases">
        <authorList>
            <person name="Onetto C."/>
        </authorList>
    </citation>
    <scope>NUCLEOTIDE SEQUENCE</scope>
</reference>
<dbReference type="AlphaFoldDB" id="A0A9N8K712"/>
<comment type="caution">
    <text evidence="2">The sequence shown here is derived from an EMBL/GenBank/DDBJ whole genome shotgun (WGS) entry which is preliminary data.</text>
</comment>
<evidence type="ECO:0000313" key="2">
    <source>
        <dbReference type="EMBL" id="CAD0101268.1"/>
    </source>
</evidence>
<keyword evidence="3" id="KW-1185">Reference proteome</keyword>
<name>A0A9N8K712_9PEZI</name>
<feature type="compositionally biased region" description="Acidic residues" evidence="1">
    <location>
        <begin position="120"/>
        <end position="129"/>
    </location>
</feature>
<feature type="region of interest" description="Disordered" evidence="1">
    <location>
        <begin position="22"/>
        <end position="52"/>
    </location>
</feature>
<accession>A0A9N8K712</accession>
<gene>
    <name evidence="2" type="ORF">AWRI4233_LOCUS10093</name>
</gene>
<sequence length="185" mass="20855">MVSFLYPRKNHSRLPHSQAFESMTKHTRRHSHPATEQTSPQIEEPHAHPGAADLDTYTASMRRWTLRQFRTSFPTVSHRLSRHQYSYTSSSHTPTTVSPLYPTDSSLYNCSIKTPRPDSAEAEEEEELGDVGTTPCNTPRNRGLKRRSTVVVAKGAKVREEVVNEGESQARLRPVELVRSLSCAA</sequence>
<dbReference type="EMBL" id="CAIJEO010000013">
    <property type="protein sequence ID" value="CAD0101268.1"/>
    <property type="molecule type" value="Genomic_DNA"/>
</dbReference>
<protein>
    <submittedName>
        <fullName evidence="2">Uncharacterized protein</fullName>
    </submittedName>
</protein>
<proteinExistence type="predicted"/>